<sequence length="224" mass="23810">MSRTSSTYVSPNLGPTAPWGQQTSTGVFRPPPTMSLNPGPTDMPLRHEGRPAPPSYPASCGSGDVGGDHRLVQGIAPTPPYALGGSLPHSRTGEVRGRMAPSPPMRPASPPSYSHNHYTNAPAAFTLGGSHNVTGAGNGDGASGTSVYPADRIMKMISYSVHREEDAFLAKKESNRVLEKELLHAQGQRRETQRQLEAVDETLQMLQGIREAQSKLGASFGLSL</sequence>
<name>A0AAW0F410_9TRYP</name>
<reference evidence="2 3" key="1">
    <citation type="journal article" date="2021" name="MBio">
        <title>A New Model Trypanosomatid, Novymonas esmeraldas: Genomic Perception of Its 'Candidatus Pandoraea novymonadis' Endosymbiont.</title>
        <authorList>
            <person name="Zakharova A."/>
            <person name="Saura A."/>
            <person name="Butenko A."/>
            <person name="Podesvova L."/>
            <person name="Warmusova S."/>
            <person name="Kostygov A.Y."/>
            <person name="Nenarokova A."/>
            <person name="Lukes J."/>
            <person name="Opperdoes F.R."/>
            <person name="Yurchenko V."/>
        </authorList>
    </citation>
    <scope>NUCLEOTIDE SEQUENCE [LARGE SCALE GENOMIC DNA]</scope>
    <source>
        <strain evidence="2 3">E262AT.01</strain>
    </source>
</reference>
<protein>
    <submittedName>
        <fullName evidence="2">Uncharacterized protein</fullName>
    </submittedName>
</protein>
<feature type="region of interest" description="Disordered" evidence="1">
    <location>
        <begin position="92"/>
        <end position="113"/>
    </location>
</feature>
<proteinExistence type="predicted"/>
<evidence type="ECO:0000256" key="1">
    <source>
        <dbReference type="SAM" id="MobiDB-lite"/>
    </source>
</evidence>
<organism evidence="2 3">
    <name type="scientific">Novymonas esmeraldas</name>
    <dbReference type="NCBI Taxonomy" id="1808958"/>
    <lineage>
        <taxon>Eukaryota</taxon>
        <taxon>Discoba</taxon>
        <taxon>Euglenozoa</taxon>
        <taxon>Kinetoplastea</taxon>
        <taxon>Metakinetoplastina</taxon>
        <taxon>Trypanosomatida</taxon>
        <taxon>Trypanosomatidae</taxon>
        <taxon>Novymonas</taxon>
    </lineage>
</organism>
<comment type="caution">
    <text evidence="2">The sequence shown here is derived from an EMBL/GenBank/DDBJ whole genome shotgun (WGS) entry which is preliminary data.</text>
</comment>
<dbReference type="Proteomes" id="UP001430356">
    <property type="component" value="Unassembled WGS sequence"/>
</dbReference>
<dbReference type="AlphaFoldDB" id="A0AAW0F410"/>
<evidence type="ECO:0000313" key="3">
    <source>
        <dbReference type="Proteomes" id="UP001430356"/>
    </source>
</evidence>
<accession>A0AAW0F410</accession>
<dbReference type="EMBL" id="JAECZO010000010">
    <property type="protein sequence ID" value="KAK7200998.1"/>
    <property type="molecule type" value="Genomic_DNA"/>
</dbReference>
<feature type="region of interest" description="Disordered" evidence="1">
    <location>
        <begin position="1"/>
        <end position="68"/>
    </location>
</feature>
<feature type="compositionally biased region" description="Pro residues" evidence="1">
    <location>
        <begin position="101"/>
        <end position="110"/>
    </location>
</feature>
<evidence type="ECO:0000313" key="2">
    <source>
        <dbReference type="EMBL" id="KAK7200998.1"/>
    </source>
</evidence>
<gene>
    <name evidence="2" type="ORF">NESM_000159200</name>
</gene>
<feature type="compositionally biased region" description="Polar residues" evidence="1">
    <location>
        <begin position="1"/>
        <end position="10"/>
    </location>
</feature>
<keyword evidence="3" id="KW-1185">Reference proteome</keyword>